<name>A0A067SUM3_GALM3</name>
<evidence type="ECO:0000313" key="4">
    <source>
        <dbReference type="Proteomes" id="UP000027222"/>
    </source>
</evidence>
<dbReference type="STRING" id="685588.A0A067SUM3"/>
<dbReference type="SUPFAM" id="SSF53474">
    <property type="entry name" value="alpha/beta-Hydrolases"/>
    <property type="match status" value="1"/>
</dbReference>
<proteinExistence type="predicted"/>
<dbReference type="OrthoDB" id="2498029at2759"/>
<dbReference type="PANTHER" id="PTHR22946">
    <property type="entry name" value="DIENELACTONE HYDROLASE DOMAIN-CONTAINING PROTEIN-RELATED"/>
    <property type="match status" value="1"/>
</dbReference>
<dbReference type="InterPro" id="IPR029058">
    <property type="entry name" value="AB_hydrolase_fold"/>
</dbReference>
<feature type="domain" description="Xaa-Pro dipeptidyl-peptidase-like" evidence="2">
    <location>
        <begin position="15"/>
        <end position="146"/>
    </location>
</feature>
<organism evidence="3 4">
    <name type="scientific">Galerina marginata (strain CBS 339.88)</name>
    <dbReference type="NCBI Taxonomy" id="685588"/>
    <lineage>
        <taxon>Eukaryota</taxon>
        <taxon>Fungi</taxon>
        <taxon>Dikarya</taxon>
        <taxon>Basidiomycota</taxon>
        <taxon>Agaricomycotina</taxon>
        <taxon>Agaricomycetes</taxon>
        <taxon>Agaricomycetidae</taxon>
        <taxon>Agaricales</taxon>
        <taxon>Agaricineae</taxon>
        <taxon>Strophariaceae</taxon>
        <taxon>Galerina</taxon>
    </lineage>
</organism>
<evidence type="ECO:0000256" key="1">
    <source>
        <dbReference type="ARBA" id="ARBA00022801"/>
    </source>
</evidence>
<dbReference type="Proteomes" id="UP000027222">
    <property type="component" value="Unassembled WGS sequence"/>
</dbReference>
<gene>
    <name evidence="3" type="ORF">GALMADRAFT_282207</name>
</gene>
<dbReference type="Gene3D" id="3.40.50.1820">
    <property type="entry name" value="alpha/beta hydrolase"/>
    <property type="match status" value="1"/>
</dbReference>
<dbReference type="InterPro" id="IPR050261">
    <property type="entry name" value="FrsA_esterase"/>
</dbReference>
<evidence type="ECO:0000259" key="2">
    <source>
        <dbReference type="Pfam" id="PF02129"/>
    </source>
</evidence>
<protein>
    <recommendedName>
        <fullName evidence="2">Xaa-Pro dipeptidyl-peptidase-like domain-containing protein</fullName>
    </recommendedName>
</protein>
<dbReference type="PANTHER" id="PTHR22946:SF9">
    <property type="entry name" value="POLYKETIDE TRANSFERASE AF380"/>
    <property type="match status" value="1"/>
</dbReference>
<dbReference type="HOGENOM" id="CLU_048587_1_0_1"/>
<dbReference type="Pfam" id="PF02129">
    <property type="entry name" value="Peptidase_S15"/>
    <property type="match status" value="1"/>
</dbReference>
<accession>A0A067SUM3</accession>
<evidence type="ECO:0000313" key="3">
    <source>
        <dbReference type="EMBL" id="KDR70438.1"/>
    </source>
</evidence>
<keyword evidence="1" id="KW-0378">Hydrolase</keyword>
<dbReference type="InterPro" id="IPR000383">
    <property type="entry name" value="Xaa-Pro-like_dom"/>
</dbReference>
<keyword evidence="4" id="KW-1185">Reference proteome</keyword>
<reference evidence="4" key="1">
    <citation type="journal article" date="2014" name="Proc. Natl. Acad. Sci. U.S.A.">
        <title>Extensive sampling of basidiomycete genomes demonstrates inadequacy of the white-rot/brown-rot paradigm for wood decay fungi.</title>
        <authorList>
            <person name="Riley R."/>
            <person name="Salamov A.A."/>
            <person name="Brown D.W."/>
            <person name="Nagy L.G."/>
            <person name="Floudas D."/>
            <person name="Held B.W."/>
            <person name="Levasseur A."/>
            <person name="Lombard V."/>
            <person name="Morin E."/>
            <person name="Otillar R."/>
            <person name="Lindquist E.A."/>
            <person name="Sun H."/>
            <person name="LaButti K.M."/>
            <person name="Schmutz J."/>
            <person name="Jabbour D."/>
            <person name="Luo H."/>
            <person name="Baker S.E."/>
            <person name="Pisabarro A.G."/>
            <person name="Walton J.D."/>
            <person name="Blanchette R.A."/>
            <person name="Henrissat B."/>
            <person name="Martin F."/>
            <person name="Cullen D."/>
            <person name="Hibbett D.S."/>
            <person name="Grigoriev I.V."/>
        </authorList>
    </citation>
    <scope>NUCLEOTIDE SEQUENCE [LARGE SCALE GENOMIC DNA]</scope>
    <source>
        <strain evidence="4">CBS 339.88</strain>
    </source>
</reference>
<dbReference type="AlphaFoldDB" id="A0A067SUM3"/>
<dbReference type="GO" id="GO:0016788">
    <property type="term" value="F:hydrolase activity, acting on ester bonds"/>
    <property type="evidence" value="ECO:0007669"/>
    <property type="project" value="UniProtKB-ARBA"/>
</dbReference>
<dbReference type="EMBL" id="KL142397">
    <property type="protein sequence ID" value="KDR70438.1"/>
    <property type="molecule type" value="Genomic_DNA"/>
</dbReference>
<sequence>MTFSKQTLQITSVEDAVSLDVWVYKPSTEPPYPVVVAGHGLTATKEAGMASFGERWAIDAGFASVIFDYRYFGKSGGEPRNLVDFDKQLEDFRSVVEWVRRQDIFLDTKIVVMGSAIAALNATRLALEDPAIAGVMVHSPVLDGFATVLAAGFNPWLIFWAIVDKIRSILGLSPLLIRAVGKGNEFAFLNSPSSYAGFVDMYKDSPVSFSDTPNLLSPSFVFQMVGIRPGLQLKNAKFPLLLVSPQHDDISPVSISKDIAREAPGNVTFVECQGGHFDVMPGGKGFETNIAAQVEFLRTIKG</sequence>